<dbReference type="PANTHER" id="PTHR33698">
    <property type="entry name" value="NUCLEAR TRANSPORT FACTOR 2 (NTF2)-LIKE PROTEIN"/>
    <property type="match status" value="1"/>
</dbReference>
<dbReference type="AlphaFoldDB" id="A0A9R0K6U0"/>
<evidence type="ECO:0000259" key="1">
    <source>
        <dbReference type="Pfam" id="PF12680"/>
    </source>
</evidence>
<dbReference type="InterPro" id="IPR037401">
    <property type="entry name" value="SnoaL-like"/>
</dbReference>
<proteinExistence type="predicted"/>
<gene>
    <name evidence="3 4" type="primary">LOC110799657</name>
</gene>
<keyword evidence="2" id="KW-1185">Reference proteome</keyword>
<dbReference type="PANTHER" id="PTHR33698:SF3">
    <property type="entry name" value="OS09G0266000 PROTEIN"/>
    <property type="match status" value="1"/>
</dbReference>
<reference evidence="3 4" key="2">
    <citation type="submission" date="2025-04" db="UniProtKB">
        <authorList>
            <consortium name="RefSeq"/>
        </authorList>
    </citation>
    <scope>IDENTIFICATION</scope>
</reference>
<feature type="domain" description="SnoaL-like" evidence="1">
    <location>
        <begin position="82"/>
        <end position="177"/>
    </location>
</feature>
<accession>A0A9R0K6U0</accession>
<name>A0A9R0K6U0_SPIOL</name>
<dbReference type="InterPro" id="IPR032710">
    <property type="entry name" value="NTF2-like_dom_sf"/>
</dbReference>
<dbReference type="Proteomes" id="UP000813463">
    <property type="component" value="Chromosome 2"/>
</dbReference>
<dbReference type="Gene3D" id="3.10.450.50">
    <property type="match status" value="1"/>
</dbReference>
<dbReference type="RefSeq" id="XP_021860634.1">
    <property type="nucleotide sequence ID" value="XM_022004942.1"/>
</dbReference>
<organism evidence="2 4">
    <name type="scientific">Spinacia oleracea</name>
    <name type="common">Spinach</name>
    <dbReference type="NCBI Taxonomy" id="3562"/>
    <lineage>
        <taxon>Eukaryota</taxon>
        <taxon>Viridiplantae</taxon>
        <taxon>Streptophyta</taxon>
        <taxon>Embryophyta</taxon>
        <taxon>Tracheophyta</taxon>
        <taxon>Spermatophyta</taxon>
        <taxon>Magnoliopsida</taxon>
        <taxon>eudicotyledons</taxon>
        <taxon>Gunneridae</taxon>
        <taxon>Pentapetalae</taxon>
        <taxon>Caryophyllales</taxon>
        <taxon>Chenopodiaceae</taxon>
        <taxon>Chenopodioideae</taxon>
        <taxon>Anserineae</taxon>
        <taxon>Spinacia</taxon>
    </lineage>
</organism>
<sequence>MSLLHTNCFLNSPHPLPFKPRKHHHHLLSFSPYFLSPPPPPPISTTFPKTTYLPFKPSASLQPVSFVDHNTSPPLISATDVVRNFYGGVNRHDLSSVAPLIADDCVYEDLVFLRPFVGRKSILEFFGKFTDYVSTSLQFVIDAISEEDSSAVGVTWHLEWNGRPFPFSKGCSFYQLRVVNGIRQIIYARDSVEPAVKPGESALIAIRGVTWLLQKFPKLAERL</sequence>
<dbReference type="RefSeq" id="XP_021860633.1">
    <property type="nucleotide sequence ID" value="XM_022004941.1"/>
</dbReference>
<dbReference type="Pfam" id="PF12680">
    <property type="entry name" value="SnoaL_2"/>
    <property type="match status" value="1"/>
</dbReference>
<dbReference type="OrthoDB" id="201750at2759"/>
<evidence type="ECO:0000313" key="4">
    <source>
        <dbReference type="RefSeq" id="XP_021860634.1"/>
    </source>
</evidence>
<protein>
    <submittedName>
        <fullName evidence="3 4">Uncharacterized protein LOC110799657 isoform X3</fullName>
    </submittedName>
</protein>
<evidence type="ECO:0000313" key="2">
    <source>
        <dbReference type="Proteomes" id="UP000813463"/>
    </source>
</evidence>
<evidence type="ECO:0000313" key="3">
    <source>
        <dbReference type="RefSeq" id="XP_021860633.1"/>
    </source>
</evidence>
<dbReference type="KEGG" id="soe:110799657"/>
<dbReference type="GeneID" id="110799657"/>
<reference evidence="2" key="1">
    <citation type="journal article" date="2021" name="Nat. Commun.">
        <title>Genomic analyses provide insights into spinach domestication and the genetic basis of agronomic traits.</title>
        <authorList>
            <person name="Cai X."/>
            <person name="Sun X."/>
            <person name="Xu C."/>
            <person name="Sun H."/>
            <person name="Wang X."/>
            <person name="Ge C."/>
            <person name="Zhang Z."/>
            <person name="Wang Q."/>
            <person name="Fei Z."/>
            <person name="Jiao C."/>
            <person name="Wang Q."/>
        </authorList>
    </citation>
    <scope>NUCLEOTIDE SEQUENCE [LARGE SCALE GENOMIC DNA]</scope>
    <source>
        <strain evidence="2">cv. Varoflay</strain>
    </source>
</reference>
<dbReference type="SUPFAM" id="SSF54427">
    <property type="entry name" value="NTF2-like"/>
    <property type="match status" value="1"/>
</dbReference>